<accession>A0A6V1QSV4</accession>
<sequence>MSLFQPVPMDFESTWQMLEDHLNPILRDIGDGLNSDSWMDLYTAVYKLCSNPTFPKHRELYFRLRDMLINFTCGFCDELQQLLQSSPPSEVFLNKYCTGFERYSIGMKYSADIFSYLDRYWIRENHFDIGENPTEHVYYVWELALHMWREHVYDVINMRVRQSVMDLLENSRRRRQLAPGIADVLRRLMQTYVLLGFENRERSELFRKELEEAMVADAEAHYKGVGADLLQYLGVGAYLAEAEKLIQEEEVRCRACLNRESVRRVRRAVEAALVVHPLDRILEEAKGMLAAEGGPRTADLRRMYALMRDVSEDGIARLQDVVREHIQAEGLKVVKAFNPPTGAVAAGGGVRPAWGAGPGDAAATPGPGGGVSSEQVVAAALGVYWQHHALVKEAFLEAKEFLDVLDQASRVFVNAIDGAPEMLARHAHRFLDKGSGGGGGAPRVAEDERQAALGRAAFLFQFVGDKDVFHKVYARLLAQRLAEGTSVSDEAEELMLGKLKEYAGFEFISGLQRMFIDKSMSEDLNGEYRRWLARAPGAADPAGAALNGGADLAVGSSSAGAYKPVKKKTLLGKLGFGKKKSDKSSKTGSGGGGGDRRGGSEELVSHTQLAGPPVAPRLEAYSFILTAGCWPVKAKNLNLQLPVLVQEYIGAFTTFYNETYTGRCLKYLFHLGHAEISTRCYGGRYTLVASTYAMLLLLEFNHSDALSLGALCATLQMEPKETARQLFPMLKLKLLSVQGLENPTDHEALKDSDVIRVNPRFHSKRTRIKLPSPPENKKVAQQQNLEIREELIADRKMVTQAAIVRTMKARRAMGHNDLLAEVTRQVAKLYTADVKFVKQQIEDLIDKDYLERREGGGDGYAYVD</sequence>
<dbReference type="Gene3D" id="3.30.230.130">
    <property type="entry name" value="Cullin, Chain C, Domain 2"/>
    <property type="match status" value="1"/>
</dbReference>
<evidence type="ECO:0000256" key="2">
    <source>
        <dbReference type="ARBA" id="ARBA00022499"/>
    </source>
</evidence>
<evidence type="ECO:0000256" key="6">
    <source>
        <dbReference type="SAM" id="MobiDB-lite"/>
    </source>
</evidence>
<dbReference type="SMART" id="SM00884">
    <property type="entry name" value="Cullin_Nedd8"/>
    <property type="match status" value="1"/>
</dbReference>
<dbReference type="InterPro" id="IPR036390">
    <property type="entry name" value="WH_DNA-bd_sf"/>
</dbReference>
<keyword evidence="3" id="KW-0832">Ubl conjugation</keyword>
<dbReference type="InterPro" id="IPR019559">
    <property type="entry name" value="Cullin_neddylation_domain"/>
</dbReference>
<evidence type="ECO:0000256" key="1">
    <source>
        <dbReference type="ARBA" id="ARBA00006019"/>
    </source>
</evidence>
<protein>
    <recommendedName>
        <fullName evidence="7">Cullin family profile domain-containing protein</fullName>
    </recommendedName>
</protein>
<comment type="similarity">
    <text evidence="1 4 5">Belongs to the cullin family.</text>
</comment>
<evidence type="ECO:0000313" key="8">
    <source>
        <dbReference type="EMBL" id="CAE0632940.1"/>
    </source>
</evidence>
<dbReference type="GO" id="GO:0031625">
    <property type="term" value="F:ubiquitin protein ligase binding"/>
    <property type="evidence" value="ECO:0007669"/>
    <property type="project" value="InterPro"/>
</dbReference>
<dbReference type="InterPro" id="IPR001373">
    <property type="entry name" value="Cullin_N"/>
</dbReference>
<dbReference type="Pfam" id="PF26557">
    <property type="entry name" value="Cullin_AB"/>
    <property type="match status" value="1"/>
</dbReference>
<proteinExistence type="inferred from homology"/>
<dbReference type="Gene3D" id="1.20.1310.10">
    <property type="entry name" value="Cullin Repeats"/>
    <property type="match status" value="4"/>
</dbReference>
<organism evidence="8">
    <name type="scientific">Heterosigma akashiwo</name>
    <name type="common">Chromophytic alga</name>
    <name type="synonym">Heterosigma carterae</name>
    <dbReference type="NCBI Taxonomy" id="2829"/>
    <lineage>
        <taxon>Eukaryota</taxon>
        <taxon>Sar</taxon>
        <taxon>Stramenopiles</taxon>
        <taxon>Ochrophyta</taxon>
        <taxon>Raphidophyceae</taxon>
        <taxon>Chattonellales</taxon>
        <taxon>Chattonellaceae</taxon>
        <taxon>Heterosigma</taxon>
    </lineage>
</organism>
<dbReference type="InterPro" id="IPR016159">
    <property type="entry name" value="Cullin_repeat-like_dom_sf"/>
</dbReference>
<dbReference type="Pfam" id="PF00888">
    <property type="entry name" value="Cullin"/>
    <property type="match status" value="1"/>
</dbReference>
<evidence type="ECO:0000256" key="5">
    <source>
        <dbReference type="RuleBase" id="RU003829"/>
    </source>
</evidence>
<dbReference type="SUPFAM" id="SSF46785">
    <property type="entry name" value="Winged helix' DNA-binding domain"/>
    <property type="match status" value="1"/>
</dbReference>
<dbReference type="GO" id="GO:0006511">
    <property type="term" value="P:ubiquitin-dependent protein catabolic process"/>
    <property type="evidence" value="ECO:0007669"/>
    <property type="project" value="InterPro"/>
</dbReference>
<evidence type="ECO:0000256" key="4">
    <source>
        <dbReference type="PROSITE-ProRule" id="PRU00330"/>
    </source>
</evidence>
<evidence type="ECO:0000256" key="3">
    <source>
        <dbReference type="ARBA" id="ARBA00022843"/>
    </source>
</evidence>
<name>A0A6V1QSV4_HETAK</name>
<dbReference type="FunFam" id="1.10.10.10:FF:000014">
    <property type="entry name" value="Cullin 1"/>
    <property type="match status" value="1"/>
</dbReference>
<dbReference type="Pfam" id="PF10557">
    <property type="entry name" value="Cullin_Nedd8"/>
    <property type="match status" value="1"/>
</dbReference>
<dbReference type="SMART" id="SM00182">
    <property type="entry name" value="CULLIN"/>
    <property type="match status" value="1"/>
</dbReference>
<evidence type="ECO:0000259" key="7">
    <source>
        <dbReference type="PROSITE" id="PS50069"/>
    </source>
</evidence>
<dbReference type="SUPFAM" id="SSF75632">
    <property type="entry name" value="Cullin homology domain"/>
    <property type="match status" value="1"/>
</dbReference>
<reference evidence="8" key="1">
    <citation type="submission" date="2021-01" db="EMBL/GenBank/DDBJ databases">
        <authorList>
            <person name="Corre E."/>
            <person name="Pelletier E."/>
            <person name="Niang G."/>
            <person name="Scheremetjew M."/>
            <person name="Finn R."/>
            <person name="Kale V."/>
            <person name="Holt S."/>
            <person name="Cochrane G."/>
            <person name="Meng A."/>
            <person name="Brown T."/>
            <person name="Cohen L."/>
        </authorList>
    </citation>
    <scope>NUCLEOTIDE SEQUENCE</scope>
    <source>
        <strain evidence="8">CCMP3107</strain>
    </source>
</reference>
<feature type="domain" description="Cullin family profile" evidence="7">
    <location>
        <begin position="418"/>
        <end position="730"/>
    </location>
</feature>
<feature type="region of interest" description="Disordered" evidence="6">
    <location>
        <begin position="576"/>
        <end position="606"/>
    </location>
</feature>
<keyword evidence="2" id="KW-1017">Isopeptide bond</keyword>
<dbReference type="SUPFAM" id="SSF74788">
    <property type="entry name" value="Cullin repeat-like"/>
    <property type="match status" value="1"/>
</dbReference>
<gene>
    <name evidence="8" type="ORF">HAKA00212_LOCUS11652</name>
</gene>
<dbReference type="InterPro" id="IPR016158">
    <property type="entry name" value="Cullin_homology"/>
</dbReference>
<dbReference type="Gene3D" id="1.10.10.10">
    <property type="entry name" value="Winged helix-like DNA-binding domain superfamily/Winged helix DNA-binding domain"/>
    <property type="match status" value="1"/>
</dbReference>
<dbReference type="PROSITE" id="PS50069">
    <property type="entry name" value="CULLIN_2"/>
    <property type="match status" value="1"/>
</dbReference>
<dbReference type="InterPro" id="IPR045093">
    <property type="entry name" value="Cullin"/>
</dbReference>
<dbReference type="InterPro" id="IPR036388">
    <property type="entry name" value="WH-like_DNA-bd_sf"/>
</dbReference>
<dbReference type="InterPro" id="IPR059120">
    <property type="entry name" value="Cullin-like_AB"/>
</dbReference>
<dbReference type="PANTHER" id="PTHR11932">
    <property type="entry name" value="CULLIN"/>
    <property type="match status" value="1"/>
</dbReference>
<dbReference type="EMBL" id="HBIU01025196">
    <property type="protein sequence ID" value="CAE0632940.1"/>
    <property type="molecule type" value="Transcribed_RNA"/>
</dbReference>
<dbReference type="InterPro" id="IPR036317">
    <property type="entry name" value="Cullin_homology_sf"/>
</dbReference>
<feature type="compositionally biased region" description="Basic and acidic residues" evidence="6">
    <location>
        <begin position="594"/>
        <end position="604"/>
    </location>
</feature>
<dbReference type="AlphaFoldDB" id="A0A6V1QSV4"/>